<gene>
    <name evidence="2" type="ORF">CEG14_08995</name>
</gene>
<reference evidence="2 3" key="1">
    <citation type="submission" date="2017-05" db="EMBL/GenBank/DDBJ databases">
        <title>Complete and WGS of Bordetella genogroups.</title>
        <authorList>
            <person name="Spilker T."/>
            <person name="LiPuma J."/>
        </authorList>
    </citation>
    <scope>NUCLEOTIDE SEQUENCE [LARGE SCALE GENOMIC DNA]</scope>
    <source>
        <strain evidence="2 3">AU17610</strain>
    </source>
</reference>
<organism evidence="2 3">
    <name type="scientific">Bordetella genomosp. 1</name>
    <dbReference type="NCBI Taxonomy" id="1395607"/>
    <lineage>
        <taxon>Bacteria</taxon>
        <taxon>Pseudomonadati</taxon>
        <taxon>Pseudomonadota</taxon>
        <taxon>Betaproteobacteria</taxon>
        <taxon>Burkholderiales</taxon>
        <taxon>Alcaligenaceae</taxon>
        <taxon>Bordetella</taxon>
    </lineage>
</organism>
<comment type="caution">
    <text evidence="2">The sequence shown here is derived from an EMBL/GenBank/DDBJ whole genome shotgun (WGS) entry which is preliminary data.</text>
</comment>
<dbReference type="EMBL" id="NEVL01000003">
    <property type="protein sequence ID" value="OZI35232.1"/>
    <property type="molecule type" value="Genomic_DNA"/>
</dbReference>
<dbReference type="Gene3D" id="3.20.20.100">
    <property type="entry name" value="NADP-dependent oxidoreductase domain"/>
    <property type="match status" value="1"/>
</dbReference>
<dbReference type="PANTHER" id="PTHR43312">
    <property type="entry name" value="D-THREO-ALDOSE 1-DEHYDROGENASE"/>
    <property type="match status" value="1"/>
</dbReference>
<sequence>MPDPIPPAGHAPADPQRARLLRAGLAACMLAGGQAMLPARAQAPQGAAAALARRPIPASGAALPVIGCGTYIGFDIPAGDPRRAELEGVVRTLVQGGGSVLDSSPMYGRAEAVTGEVVQALDARPRTFLATKVWTQGREAGIAQMEDSFRLLRTDRIDLMQIHNLLDWRTHLPQLRDWQAQGRIRYLGITHYTSSAYDEVEAVLRQEKLDFLQINYAADDDAAARRVLPLAAERGVAVLINRPFGGGGLLRRLSGRPLPGWAAEIGATSWAQVLLKFVLSQPAVTCAIPGTARVAHMRDNLLAGTGEIPVSTWWDDKRDALR</sequence>
<evidence type="ECO:0000259" key="1">
    <source>
        <dbReference type="Pfam" id="PF00248"/>
    </source>
</evidence>
<dbReference type="InterPro" id="IPR053135">
    <property type="entry name" value="AKR2_Oxidoreductase"/>
</dbReference>
<evidence type="ECO:0000313" key="3">
    <source>
        <dbReference type="Proteomes" id="UP000217005"/>
    </source>
</evidence>
<dbReference type="PROSITE" id="PS51318">
    <property type="entry name" value="TAT"/>
    <property type="match status" value="1"/>
</dbReference>
<protein>
    <submittedName>
        <fullName evidence="2">Aldo/keto reductase</fullName>
    </submittedName>
</protein>
<dbReference type="CDD" id="cd19095">
    <property type="entry name" value="AKR_PA4992-like"/>
    <property type="match status" value="1"/>
</dbReference>
<dbReference type="Proteomes" id="UP000217005">
    <property type="component" value="Unassembled WGS sequence"/>
</dbReference>
<name>A0A261SE32_9BORD</name>
<dbReference type="InterPro" id="IPR036812">
    <property type="entry name" value="NAD(P)_OxRdtase_dom_sf"/>
</dbReference>
<dbReference type="InterPro" id="IPR006311">
    <property type="entry name" value="TAT_signal"/>
</dbReference>
<dbReference type="OrthoDB" id="8563187at2"/>
<dbReference type="SUPFAM" id="SSF51430">
    <property type="entry name" value="NAD(P)-linked oxidoreductase"/>
    <property type="match status" value="1"/>
</dbReference>
<accession>A0A261SE32</accession>
<dbReference type="InterPro" id="IPR023210">
    <property type="entry name" value="NADP_OxRdtase_dom"/>
</dbReference>
<evidence type="ECO:0000313" key="2">
    <source>
        <dbReference type="EMBL" id="OZI35232.1"/>
    </source>
</evidence>
<dbReference type="PANTHER" id="PTHR43312:SF1">
    <property type="entry name" value="NADP-DEPENDENT OXIDOREDUCTASE DOMAIN-CONTAINING PROTEIN"/>
    <property type="match status" value="1"/>
</dbReference>
<dbReference type="RefSeq" id="WP_094826042.1">
    <property type="nucleotide sequence ID" value="NZ_NEVL01000003.1"/>
</dbReference>
<feature type="domain" description="NADP-dependent oxidoreductase" evidence="1">
    <location>
        <begin position="79"/>
        <end position="303"/>
    </location>
</feature>
<proteinExistence type="predicted"/>
<dbReference type="AlphaFoldDB" id="A0A261SE32"/>
<dbReference type="Pfam" id="PF00248">
    <property type="entry name" value="Aldo_ket_red"/>
    <property type="match status" value="1"/>
</dbReference>